<evidence type="ECO:0000313" key="2">
    <source>
        <dbReference type="EMBL" id="QDH91468.1"/>
    </source>
</evidence>
<feature type="region of interest" description="Disordered" evidence="1">
    <location>
        <begin position="1"/>
        <end position="49"/>
    </location>
</feature>
<feature type="compositionally biased region" description="Basic and acidic residues" evidence="1">
    <location>
        <begin position="38"/>
        <end position="49"/>
    </location>
</feature>
<evidence type="ECO:0000256" key="1">
    <source>
        <dbReference type="SAM" id="MobiDB-lite"/>
    </source>
</evidence>
<protein>
    <submittedName>
        <fullName evidence="2">Uncharacterized protein</fullName>
    </submittedName>
</protein>
<proteinExistence type="predicted"/>
<accession>A0A514DCX9</accession>
<gene>
    <name evidence="2" type="ORF">H4RhizoLitter21370_000001</name>
</gene>
<dbReference type="EMBL" id="MN036259">
    <property type="protein sequence ID" value="QDH91468.1"/>
    <property type="molecule type" value="Genomic_RNA"/>
</dbReference>
<organism evidence="2">
    <name type="scientific">Leviviridae sp</name>
    <dbReference type="NCBI Taxonomy" id="2027243"/>
    <lineage>
        <taxon>Viruses</taxon>
        <taxon>Riboviria</taxon>
        <taxon>Orthornavirae</taxon>
        <taxon>Lenarviricota</taxon>
        <taxon>Leviviricetes</taxon>
        <taxon>Norzivirales</taxon>
        <taxon>Fiersviridae</taxon>
    </lineage>
</organism>
<sequence>MPRRQPLPPLRRRPLLGDDSPGGDNGLDSEDLLLPKPETPKGRRFRDNHGRLRAPRLIEKKQRFRKQVLFPADSHNNIVTLGKMEQFRWLTVSPPTWNPNPVSPSIKKTATWDNSPKSVVRTWDFIHPGPPYPEGDDFTSASLTYPLFQVKGSGVFNSTPSPGVDKFRYTGGFIPSSFAGDFVSFSDLMNDQKWGPNGSFTNESLLASLGTSALIRSIPKVSYANLAEFVGEAGDIPQQFKTSARGFSNLWVSIRDRNFRSSPFMPKEAGEHFLNHQFGWVPFVSDLKKFCDLTINLRQHIIDAYKQNDVWVHVGKRLTEDHSVSVIQRGFTMNVNPSGFQFDTMQNTYSRFGNTCRAYYELQHIETSNAWSSGFFKIYRPEFDDSRPSQFEQLRKIRQLLTLYGANINPSVLWELTPWSWLIDYFTNIGDLIKILTRTQFDSAVAKSFFVMRTSESTFNFFQELNWNSGLETIEWPRIMRVLVRRKADNPYQFRSTLNLSSMQIAILAALGLSRGKSASA</sequence>
<name>A0A514DCX9_9VIRU</name>
<reference evidence="2" key="1">
    <citation type="submission" date="2019-05" db="EMBL/GenBank/DDBJ databases">
        <title>Metatranscriptomic reconstruction reveals RNA viruses with the potential to shape carbon cycling in soil.</title>
        <authorList>
            <person name="Starr E.P."/>
            <person name="Nuccio E."/>
            <person name="Pett-Ridge J."/>
            <person name="Banfield J.F."/>
            <person name="Firestone M.K."/>
        </authorList>
    </citation>
    <scope>NUCLEOTIDE SEQUENCE</scope>
    <source>
        <strain evidence="2">H4_Rhizo_Litter_21_scaffold_370</strain>
    </source>
</reference>